<protein>
    <submittedName>
        <fullName evidence="2">Uncharacterized protein</fullName>
    </submittedName>
</protein>
<organism evidence="2 3">
    <name type="scientific">Stomoxys calcitrans</name>
    <name type="common">Stable fly</name>
    <name type="synonym">Conops calcitrans</name>
    <dbReference type="NCBI Taxonomy" id="35570"/>
    <lineage>
        <taxon>Eukaryota</taxon>
        <taxon>Metazoa</taxon>
        <taxon>Ecdysozoa</taxon>
        <taxon>Arthropoda</taxon>
        <taxon>Hexapoda</taxon>
        <taxon>Insecta</taxon>
        <taxon>Pterygota</taxon>
        <taxon>Neoptera</taxon>
        <taxon>Endopterygota</taxon>
        <taxon>Diptera</taxon>
        <taxon>Brachycera</taxon>
        <taxon>Muscomorpha</taxon>
        <taxon>Muscoidea</taxon>
        <taxon>Muscidae</taxon>
        <taxon>Stomoxys</taxon>
    </lineage>
</organism>
<feature type="compositionally biased region" description="Basic residues" evidence="1">
    <location>
        <begin position="457"/>
        <end position="471"/>
    </location>
</feature>
<feature type="region of interest" description="Disordered" evidence="1">
    <location>
        <begin position="292"/>
        <end position="314"/>
    </location>
</feature>
<gene>
    <name evidence="2" type="primary">106082364</name>
</gene>
<evidence type="ECO:0000256" key="1">
    <source>
        <dbReference type="SAM" id="MobiDB-lite"/>
    </source>
</evidence>
<accession>A0A1I8P7U5</accession>
<evidence type="ECO:0000313" key="3">
    <source>
        <dbReference type="Proteomes" id="UP000095300"/>
    </source>
</evidence>
<feature type="region of interest" description="Disordered" evidence="1">
    <location>
        <begin position="626"/>
        <end position="693"/>
    </location>
</feature>
<name>A0A1I8P7U5_STOCA</name>
<feature type="compositionally biased region" description="Basic and acidic residues" evidence="1">
    <location>
        <begin position="132"/>
        <end position="148"/>
    </location>
</feature>
<feature type="compositionally biased region" description="Basic and acidic residues" evidence="1">
    <location>
        <begin position="646"/>
        <end position="668"/>
    </location>
</feature>
<feature type="compositionally biased region" description="Low complexity" evidence="1">
    <location>
        <begin position="122"/>
        <end position="131"/>
    </location>
</feature>
<dbReference type="Proteomes" id="UP000095300">
    <property type="component" value="Unassembled WGS sequence"/>
</dbReference>
<feature type="compositionally biased region" description="Polar residues" evidence="1">
    <location>
        <begin position="671"/>
        <end position="690"/>
    </location>
</feature>
<proteinExistence type="predicted"/>
<dbReference type="STRING" id="35570.A0A1I8P7U5"/>
<dbReference type="OrthoDB" id="45313at2759"/>
<feature type="region of interest" description="Disordered" evidence="1">
    <location>
        <begin position="115"/>
        <end position="162"/>
    </location>
</feature>
<reference evidence="2" key="1">
    <citation type="submission" date="2020-05" db="UniProtKB">
        <authorList>
            <consortium name="EnsemblMetazoa"/>
        </authorList>
    </citation>
    <scope>IDENTIFICATION</scope>
    <source>
        <strain evidence="2">USDA</strain>
    </source>
</reference>
<evidence type="ECO:0000313" key="2">
    <source>
        <dbReference type="EnsemblMetazoa" id="SCAU005569-PA"/>
    </source>
</evidence>
<sequence length="787" mass="89452">MQFYLLYRLQMSVVIVKTSAVALYQNRTSTVVGNPHQPRIPSHFQATTSDFITTNPKTLAPDAAKYKQQLKENNTVTNHIIRTNIIVGGSRDLEEPQEKMRAKLQQLLQREKDIDEEKRQLQQDQQQQHFNLQEEKQQQQQHYREQQRHHQLQPQAHSQHATSASENAYLLERIDDSHTAGGGGHEQPIYGTWNTKARRPQAPPNPRPTTAGTSTIATSSLQTLIGEVDEHTNDYNHNMQAHHYERLPRRSSTMTPVRRELHDQIPRPPRLTSRQPSLILRRQFSENPMANGLAREDSQRPKPFHFPFEGPHPEEFKKQLHSERDSVAAYGDVQNIQDILKNLHLGGMTASTKTPPLMMMPTGLHISGSYKNLKSSGIANFFRGKRHKKQMQLQFPFPLQMFNGYQAPLIGPVPQAYQSRIAAMDQIYPFKPRSPNDINLLAMQQQYQQNFMAQPSKQKKQKKKQKDKNRKNPQVNSNILLPQYPYATAIPETVYPTLYSPFMAINVTQTPMILSKRVPFKLNLDIFPVLPPSKNQKPASPLTMDEARIVSSMRPPTVLRNPFMEYFTTPVTPTVSALGFYNQQAQRPYNQIRFPGAVQQAQTGASTSDNSNTSPIMLHLNVFPKQKTPSTSPISTNPFYTNTPNDIHRSTVQENSKRNALDIIEPRHQAKSLNVTSQTSIERSDPSSNDQQRDLVDFDHPIVAANDISDLPTPAALVGAEHNEASFATSYNPHTNVAAHDTDNSNYKQPIVPNTQNLEQMASEARTASLFRFPVEDLIQFQVHDAM</sequence>
<dbReference type="AlphaFoldDB" id="A0A1I8P7U5"/>
<feature type="region of interest" description="Disordered" evidence="1">
    <location>
        <begin position="176"/>
        <end position="214"/>
    </location>
</feature>
<feature type="region of interest" description="Disordered" evidence="1">
    <location>
        <begin position="451"/>
        <end position="477"/>
    </location>
</feature>
<feature type="compositionally biased region" description="Polar residues" evidence="1">
    <location>
        <begin position="627"/>
        <end position="645"/>
    </location>
</feature>
<keyword evidence="3" id="KW-1185">Reference proteome</keyword>
<dbReference type="VEuPathDB" id="VectorBase:SCAU005569"/>
<dbReference type="EnsemblMetazoa" id="SCAU005569-RA">
    <property type="protein sequence ID" value="SCAU005569-PA"/>
    <property type="gene ID" value="SCAU005569"/>
</dbReference>